<proteinExistence type="predicted"/>
<dbReference type="PANTHER" id="PTHR43664">
    <property type="entry name" value="MONOAMINE OXIDASE-RELATED"/>
    <property type="match status" value="1"/>
</dbReference>
<dbReference type="CDD" id="cd03454">
    <property type="entry name" value="YdeM"/>
    <property type="match status" value="1"/>
</dbReference>
<dbReference type="InterPro" id="IPR029069">
    <property type="entry name" value="HotDog_dom_sf"/>
</dbReference>
<protein>
    <submittedName>
        <fullName evidence="2">Acyl dehydratase</fullName>
    </submittedName>
</protein>
<keyword evidence="3" id="KW-1185">Reference proteome</keyword>
<dbReference type="SUPFAM" id="SSF54637">
    <property type="entry name" value="Thioesterase/thiol ester dehydrase-isomerase"/>
    <property type="match status" value="1"/>
</dbReference>
<evidence type="ECO:0000259" key="1">
    <source>
        <dbReference type="Pfam" id="PF01575"/>
    </source>
</evidence>
<gene>
    <name evidence="2" type="ORF">HNP71_001371</name>
</gene>
<dbReference type="Gene3D" id="3.10.129.10">
    <property type="entry name" value="Hotdog Thioesterase"/>
    <property type="match status" value="1"/>
</dbReference>
<name>A0A840VBG2_9PROT</name>
<reference evidence="2 3" key="1">
    <citation type="submission" date="2020-08" db="EMBL/GenBank/DDBJ databases">
        <title>Genomic Encyclopedia of Type Strains, Phase IV (KMG-IV): sequencing the most valuable type-strain genomes for metagenomic binning, comparative biology and taxonomic classification.</title>
        <authorList>
            <person name="Goeker M."/>
        </authorList>
    </citation>
    <scope>NUCLEOTIDE SEQUENCE [LARGE SCALE GENOMIC DNA]</scope>
    <source>
        <strain evidence="2 3">DSM 27026</strain>
    </source>
</reference>
<accession>A0A840VBG2</accession>
<dbReference type="InterPro" id="IPR052342">
    <property type="entry name" value="MCH/BMMD"/>
</dbReference>
<sequence length="154" mass="16872">MMSDHAARELYLDDIAVGDEFVSAEHQLDAAQIIAFASQFDPQPFHLDDEAAQASFFQGLAASGWHTTAITMRLLVQSLPFASGLIGAGANVTWPQPTRPGDILHVRSRIINITPSRSKPDRAIVEARSLTYAQDGQIRQDLTARLLAFKRANS</sequence>
<dbReference type="InterPro" id="IPR002539">
    <property type="entry name" value="MaoC-like_dom"/>
</dbReference>
<dbReference type="AlphaFoldDB" id="A0A840VBG2"/>
<dbReference type="PANTHER" id="PTHR43664:SF1">
    <property type="entry name" value="BETA-METHYLMALYL-COA DEHYDRATASE"/>
    <property type="match status" value="1"/>
</dbReference>
<feature type="domain" description="MaoC-like" evidence="1">
    <location>
        <begin position="23"/>
        <end position="117"/>
    </location>
</feature>
<dbReference type="Proteomes" id="UP000553706">
    <property type="component" value="Unassembled WGS sequence"/>
</dbReference>
<dbReference type="EMBL" id="JACHFJ010000004">
    <property type="protein sequence ID" value="MBB5373113.1"/>
    <property type="molecule type" value="Genomic_DNA"/>
</dbReference>
<evidence type="ECO:0000313" key="2">
    <source>
        <dbReference type="EMBL" id="MBB5373113.1"/>
    </source>
</evidence>
<organism evidence="2 3">
    <name type="scientific">Acidocella aromatica</name>
    <dbReference type="NCBI Taxonomy" id="1303579"/>
    <lineage>
        <taxon>Bacteria</taxon>
        <taxon>Pseudomonadati</taxon>
        <taxon>Pseudomonadota</taxon>
        <taxon>Alphaproteobacteria</taxon>
        <taxon>Acetobacterales</taxon>
        <taxon>Acidocellaceae</taxon>
        <taxon>Acidocella</taxon>
    </lineage>
</organism>
<dbReference type="Pfam" id="PF01575">
    <property type="entry name" value="MaoC_dehydratas"/>
    <property type="match status" value="1"/>
</dbReference>
<dbReference type="RefSeq" id="WP_246344109.1">
    <property type="nucleotide sequence ID" value="NZ_JACHFJ010000004.1"/>
</dbReference>
<comment type="caution">
    <text evidence="2">The sequence shown here is derived from an EMBL/GenBank/DDBJ whole genome shotgun (WGS) entry which is preliminary data.</text>
</comment>
<evidence type="ECO:0000313" key="3">
    <source>
        <dbReference type="Proteomes" id="UP000553706"/>
    </source>
</evidence>